<proteinExistence type="predicted"/>
<evidence type="ECO:0000313" key="4">
    <source>
        <dbReference type="Proteomes" id="UP000034487"/>
    </source>
</evidence>
<comment type="caution">
    <text evidence="3">The sequence shown here is derived from an EMBL/GenBank/DDBJ whole genome shotgun (WGS) entry which is preliminary data.</text>
</comment>
<sequence>MKSIASNKKAFFDYSITDDLEAGLVLTGEEIKAIRAKRVNISGSYVKPFVKDGANELWWVGSNFNIENGDQSRTKKLLLHKTEIERLTGKL</sequence>
<gene>
    <name evidence="3" type="ORF">UX60_C0006G0010</name>
</gene>
<dbReference type="InterPro" id="IPR020081">
    <property type="entry name" value="SsrA-bd_prot_CS"/>
</dbReference>
<dbReference type="GO" id="GO:0003723">
    <property type="term" value="F:RNA binding"/>
    <property type="evidence" value="ECO:0007669"/>
    <property type="project" value="UniProtKB-KW"/>
</dbReference>
<accession>A0A0G1QHI4</accession>
<organism evidence="3 4">
    <name type="scientific">Berkelbacteria bacterium GW2011_GWA2_46_7</name>
    <dbReference type="NCBI Taxonomy" id="1618335"/>
    <lineage>
        <taxon>Bacteria</taxon>
        <taxon>Candidatus Berkelbacteria</taxon>
    </lineage>
</organism>
<dbReference type="PROSITE" id="PS01317">
    <property type="entry name" value="SSRP"/>
    <property type="match status" value="1"/>
</dbReference>
<dbReference type="GO" id="GO:0005829">
    <property type="term" value="C:cytosol"/>
    <property type="evidence" value="ECO:0007669"/>
    <property type="project" value="TreeGrafter"/>
</dbReference>
<reference evidence="3 4" key="1">
    <citation type="journal article" date="2015" name="Nature">
        <title>rRNA introns, odd ribosomes, and small enigmatic genomes across a large radiation of phyla.</title>
        <authorList>
            <person name="Brown C.T."/>
            <person name="Hug L.A."/>
            <person name="Thomas B.C."/>
            <person name="Sharon I."/>
            <person name="Castelle C.J."/>
            <person name="Singh A."/>
            <person name="Wilkins M.J."/>
            <person name="Williams K.H."/>
            <person name="Banfield J.F."/>
        </authorList>
    </citation>
    <scope>NUCLEOTIDE SEQUENCE [LARGE SCALE GENOMIC DNA]</scope>
</reference>
<keyword evidence="2" id="KW-0694">RNA-binding</keyword>
<dbReference type="Gene3D" id="2.40.280.10">
    <property type="match status" value="1"/>
</dbReference>
<name>A0A0G1QHI4_9BACT</name>
<keyword evidence="1" id="KW-0963">Cytoplasm</keyword>
<dbReference type="InterPro" id="IPR000037">
    <property type="entry name" value="SsrA-bd_prot"/>
</dbReference>
<dbReference type="Proteomes" id="UP000034487">
    <property type="component" value="Unassembled WGS sequence"/>
</dbReference>
<dbReference type="AlphaFoldDB" id="A0A0G1QHI4"/>
<dbReference type="SUPFAM" id="SSF74982">
    <property type="entry name" value="Small protein B (SmpB)"/>
    <property type="match status" value="1"/>
</dbReference>
<evidence type="ECO:0000313" key="3">
    <source>
        <dbReference type="EMBL" id="KKU44436.1"/>
    </source>
</evidence>
<dbReference type="EMBL" id="LCMV01000006">
    <property type="protein sequence ID" value="KKU44436.1"/>
    <property type="molecule type" value="Genomic_DNA"/>
</dbReference>
<evidence type="ECO:0000256" key="2">
    <source>
        <dbReference type="ARBA" id="ARBA00022884"/>
    </source>
</evidence>
<dbReference type="InterPro" id="IPR023620">
    <property type="entry name" value="SmpB"/>
</dbReference>
<dbReference type="PANTHER" id="PTHR30308">
    <property type="entry name" value="TMRNA-BINDING COMPONENT OF TRANS-TRANSLATION TAGGING COMPLEX"/>
    <property type="match status" value="1"/>
</dbReference>
<dbReference type="GO" id="GO:0070930">
    <property type="term" value="P:trans-translation-dependent protein tagging"/>
    <property type="evidence" value="ECO:0007669"/>
    <property type="project" value="TreeGrafter"/>
</dbReference>
<evidence type="ECO:0000256" key="1">
    <source>
        <dbReference type="ARBA" id="ARBA00022490"/>
    </source>
</evidence>
<dbReference type="Pfam" id="PF01668">
    <property type="entry name" value="SmpB"/>
    <property type="match status" value="1"/>
</dbReference>
<dbReference type="PANTHER" id="PTHR30308:SF2">
    <property type="entry name" value="SSRA-BINDING PROTEIN"/>
    <property type="match status" value="1"/>
</dbReference>
<protein>
    <submittedName>
        <fullName evidence="3">SsrA-binding protein</fullName>
    </submittedName>
</protein>